<organism evidence="10 11">
    <name type="scientific">Photobacterium sanguinicancri</name>
    <dbReference type="NCBI Taxonomy" id="875932"/>
    <lineage>
        <taxon>Bacteria</taxon>
        <taxon>Pseudomonadati</taxon>
        <taxon>Pseudomonadota</taxon>
        <taxon>Gammaproteobacteria</taxon>
        <taxon>Vibrionales</taxon>
        <taxon>Vibrionaceae</taxon>
        <taxon>Photobacterium</taxon>
    </lineage>
</organism>
<dbReference type="GO" id="GO:0051287">
    <property type="term" value="F:NAD binding"/>
    <property type="evidence" value="ECO:0007669"/>
    <property type="project" value="InterPro"/>
</dbReference>
<evidence type="ECO:0000313" key="11">
    <source>
        <dbReference type="Proteomes" id="UP001170624"/>
    </source>
</evidence>
<reference evidence="10" key="1">
    <citation type="submission" date="2023-07" db="EMBL/GenBank/DDBJ databases">
        <title>Genome content predicts the carbon catabolic preferences of heterotrophic bacteria.</title>
        <authorList>
            <person name="Gralka M."/>
        </authorList>
    </citation>
    <scope>NUCLEOTIDE SEQUENCE</scope>
    <source>
        <strain evidence="10">G2M05</strain>
    </source>
</reference>
<dbReference type="GO" id="GO:0016616">
    <property type="term" value="F:oxidoreductase activity, acting on the CH-OH group of donors, NAD or NADP as acceptor"/>
    <property type="evidence" value="ECO:0007669"/>
    <property type="project" value="InterPro"/>
</dbReference>
<comment type="caution">
    <text evidence="10">The sequence shown here is derived from an EMBL/GenBank/DDBJ whole genome shotgun (WGS) entry which is preliminary data.</text>
</comment>
<dbReference type="SMART" id="SM01274">
    <property type="entry name" value="malic"/>
    <property type="match status" value="1"/>
</dbReference>
<dbReference type="Pfam" id="PF03949">
    <property type="entry name" value="Malic_M"/>
    <property type="match status" value="1"/>
</dbReference>
<feature type="domain" description="Malic enzyme N-terminal" evidence="9">
    <location>
        <begin position="55"/>
        <end position="234"/>
    </location>
</feature>
<dbReference type="PRINTS" id="PR00072">
    <property type="entry name" value="MALOXRDTASE"/>
</dbReference>
<dbReference type="EMBL" id="JAUOPU010000003">
    <property type="protein sequence ID" value="MDO6541643.1"/>
    <property type="molecule type" value="Genomic_DNA"/>
</dbReference>
<feature type="domain" description="Malic enzyme NAD-binding" evidence="8">
    <location>
        <begin position="244"/>
        <end position="494"/>
    </location>
</feature>
<evidence type="ECO:0000256" key="5">
    <source>
        <dbReference type="PIRSR" id="PIRSR000106-2"/>
    </source>
</evidence>
<feature type="binding site" evidence="5">
    <location>
        <position position="426"/>
    </location>
    <ligand>
        <name>(S)-malate</name>
        <dbReference type="ChEBI" id="CHEBI:15589"/>
    </ligand>
</feature>
<keyword evidence="3" id="KW-0520">NAD</keyword>
<dbReference type="EC" id="1.1.1.38" evidence="10"/>
<name>A0AAW7XZA3_9GAMM</name>
<dbReference type="SUPFAM" id="SSF51735">
    <property type="entry name" value="NAD(P)-binding Rossmann-fold domains"/>
    <property type="match status" value="1"/>
</dbReference>
<evidence type="ECO:0000313" key="10">
    <source>
        <dbReference type="EMBL" id="MDO6541643.1"/>
    </source>
</evidence>
<dbReference type="InterPro" id="IPR036291">
    <property type="entry name" value="NAD(P)-bd_dom_sf"/>
</dbReference>
<proteinExistence type="inferred from homology"/>
<gene>
    <name evidence="10" type="primary">maeA</name>
    <name evidence="10" type="ORF">Q4568_03820</name>
</gene>
<feature type="binding site" evidence="6">
    <location>
        <position position="219"/>
    </location>
    <ligand>
        <name>a divalent metal cation</name>
        <dbReference type="ChEBI" id="CHEBI:60240"/>
    </ligand>
</feature>
<dbReference type="InterPro" id="IPR012302">
    <property type="entry name" value="Malic_NAD-bd"/>
</dbReference>
<dbReference type="AlphaFoldDB" id="A0AAW7XZA3"/>
<evidence type="ECO:0000259" key="9">
    <source>
        <dbReference type="SMART" id="SM01274"/>
    </source>
</evidence>
<feature type="active site" description="Proton donor" evidence="4">
    <location>
        <position position="78"/>
    </location>
</feature>
<dbReference type="Pfam" id="PF00390">
    <property type="entry name" value="malic"/>
    <property type="match status" value="1"/>
</dbReference>
<dbReference type="PANTHER" id="PTHR23406">
    <property type="entry name" value="MALIC ENZYME-RELATED"/>
    <property type="match status" value="1"/>
</dbReference>
<dbReference type="Proteomes" id="UP001170624">
    <property type="component" value="Unassembled WGS sequence"/>
</dbReference>
<dbReference type="InterPro" id="IPR046346">
    <property type="entry name" value="Aminoacid_DH-like_N_sf"/>
</dbReference>
<evidence type="ECO:0000256" key="4">
    <source>
        <dbReference type="PIRSR" id="PIRSR000106-1"/>
    </source>
</evidence>
<accession>A0AAW7XZA3</accession>
<evidence type="ECO:0000256" key="7">
    <source>
        <dbReference type="RuleBase" id="RU003427"/>
    </source>
</evidence>
<dbReference type="GO" id="GO:0046872">
    <property type="term" value="F:metal ion binding"/>
    <property type="evidence" value="ECO:0007669"/>
    <property type="project" value="UniProtKB-KW"/>
</dbReference>
<dbReference type="SMART" id="SM00919">
    <property type="entry name" value="Malic_M"/>
    <property type="match status" value="1"/>
</dbReference>
<feature type="binding site" evidence="5">
    <location>
        <position position="130"/>
    </location>
    <ligand>
        <name>(S)-malate</name>
        <dbReference type="ChEBI" id="CHEBI:15589"/>
    </ligand>
</feature>
<protein>
    <submittedName>
        <fullName evidence="10">Oxaloacetate-decarboxylating malate dehydrogenase</fullName>
        <ecNumber evidence="10">1.1.1.38</ecNumber>
    </submittedName>
</protein>
<feature type="binding site" evidence="5">
    <location>
        <position position="382"/>
    </location>
    <ligand>
        <name>(S)-malate</name>
        <dbReference type="ChEBI" id="CHEBI:15589"/>
    </ligand>
</feature>
<comment type="cofactor">
    <cofactor evidence="6">
        <name>Mg(2+)</name>
        <dbReference type="ChEBI" id="CHEBI:18420"/>
    </cofactor>
    <cofactor evidence="6">
        <name>Mn(2+)</name>
        <dbReference type="ChEBI" id="CHEBI:29035"/>
    </cofactor>
    <text evidence="6">Divalent metal cations. Prefers magnesium or manganese.</text>
</comment>
<dbReference type="SUPFAM" id="SSF53223">
    <property type="entry name" value="Aminoacid dehydrogenase-like, N-terminal domain"/>
    <property type="match status" value="1"/>
</dbReference>
<evidence type="ECO:0000256" key="2">
    <source>
        <dbReference type="ARBA" id="ARBA00023002"/>
    </source>
</evidence>
<evidence type="ECO:0000259" key="8">
    <source>
        <dbReference type="SMART" id="SM00919"/>
    </source>
</evidence>
<feature type="binding site" evidence="6">
    <location>
        <position position="243"/>
    </location>
    <ligand>
        <name>a divalent metal cation</name>
        <dbReference type="ChEBI" id="CHEBI:60240"/>
    </ligand>
</feature>
<dbReference type="NCBIfam" id="NF010052">
    <property type="entry name" value="PRK13529.1"/>
    <property type="match status" value="1"/>
</dbReference>
<sequence length="528" mass="58266">MSYIQPYLNKDKVSTHYATQHVPLGNITNQTTQIRFSIDVAGNDLSKYLMLRHVQDQNERLFYHYIRNNIKDSLPYIYTPSVGDACEKYSYLNFAPRGLYFSYRSEEEVKATIDSISNDIDVIVVTDGSRVLGLGDLGIGGMGISIGKLSLYTAVGGIPPERTLPVCIDVGTNNARLKQDPQYLGDKEDRLDDETFYNYLDEIMQALVVKWPKAIIQFEDFSNNHAYPLLEKYRNQYRCFNDDIQGTATVSAATIKRALLKAGKEPSTSRVFVVGGGSAGCGIAQLIKDSFQFDSSHGVCIVDQEGLLFDDSNELSIMQKSLARPFYERPSGKLTLSLIEAIEYYQPDVLIGVTGVAGLFTEEIIKALAKHTQTPIIMPLSNPISACEVTPQQVYDWIGNDVIVTTGSPFAPVQYDNQSYTISQCNNVYVFPGIGLGAKVASAKSVSNGMLLKAVDALATFECTRCSDNEVLPAIESTLDVSKSIAIAVAKQAMKEGLSDVMRLSDDADITAMIEHAFWNPEVDKTSR</sequence>
<feature type="binding site" evidence="6">
    <location>
        <position position="220"/>
    </location>
    <ligand>
        <name>a divalent metal cation</name>
        <dbReference type="ChEBI" id="CHEBI:60240"/>
    </ligand>
</feature>
<dbReference type="PANTHER" id="PTHR23406:SF34">
    <property type="entry name" value="NAD-DEPENDENT MALIC ENZYME, MITOCHONDRIAL"/>
    <property type="match status" value="1"/>
</dbReference>
<feature type="active site" description="Proton acceptor" evidence="4">
    <location>
        <position position="148"/>
    </location>
</feature>
<dbReference type="InterPro" id="IPR001891">
    <property type="entry name" value="Malic_OxRdtase"/>
</dbReference>
<evidence type="ECO:0000256" key="6">
    <source>
        <dbReference type="PIRSR" id="PIRSR000106-3"/>
    </source>
</evidence>
<dbReference type="GO" id="GO:0006108">
    <property type="term" value="P:malate metabolic process"/>
    <property type="evidence" value="ECO:0007669"/>
    <property type="project" value="TreeGrafter"/>
</dbReference>
<evidence type="ECO:0000256" key="3">
    <source>
        <dbReference type="ARBA" id="ARBA00023027"/>
    </source>
</evidence>
<keyword evidence="6 7" id="KW-0479">Metal-binding</keyword>
<dbReference type="Gene3D" id="3.40.50.10380">
    <property type="entry name" value="Malic enzyme, N-terminal domain"/>
    <property type="match status" value="1"/>
</dbReference>
<dbReference type="Gene3D" id="3.40.50.720">
    <property type="entry name" value="NAD(P)-binding Rossmann-like Domain"/>
    <property type="match status" value="1"/>
</dbReference>
<dbReference type="RefSeq" id="WP_303498430.1">
    <property type="nucleotide sequence ID" value="NZ_JAUOPU010000003.1"/>
</dbReference>
<dbReference type="InterPro" id="IPR012301">
    <property type="entry name" value="Malic_N_dom"/>
</dbReference>
<dbReference type="GO" id="GO:0004470">
    <property type="term" value="F:malic enzyme activity"/>
    <property type="evidence" value="ECO:0007669"/>
    <property type="project" value="InterPro"/>
</dbReference>
<comment type="similarity">
    <text evidence="1 7">Belongs to the malic enzymes family.</text>
</comment>
<keyword evidence="2 10" id="KW-0560">Oxidoreductase</keyword>
<evidence type="ECO:0000256" key="1">
    <source>
        <dbReference type="ARBA" id="ARBA00008785"/>
    </source>
</evidence>
<dbReference type="PIRSF" id="PIRSF000106">
    <property type="entry name" value="ME"/>
    <property type="match status" value="1"/>
</dbReference>
<dbReference type="InterPro" id="IPR037062">
    <property type="entry name" value="Malic_N_dom_sf"/>
</dbReference>